<keyword evidence="3" id="KW-1185">Reference proteome</keyword>
<dbReference type="EMBL" id="RXIC02000019">
    <property type="protein sequence ID" value="KAB1227039.1"/>
    <property type="molecule type" value="Genomic_DNA"/>
</dbReference>
<dbReference type="Proteomes" id="UP000516437">
    <property type="component" value="Chromosome 1"/>
</dbReference>
<name>A0A6A1WP32_9ROSI</name>
<evidence type="ECO:0000313" key="2">
    <source>
        <dbReference type="EMBL" id="KAB1227039.1"/>
    </source>
</evidence>
<organism evidence="2 3">
    <name type="scientific">Morella rubra</name>
    <name type="common">Chinese bayberry</name>
    <dbReference type="NCBI Taxonomy" id="262757"/>
    <lineage>
        <taxon>Eukaryota</taxon>
        <taxon>Viridiplantae</taxon>
        <taxon>Streptophyta</taxon>
        <taxon>Embryophyta</taxon>
        <taxon>Tracheophyta</taxon>
        <taxon>Spermatophyta</taxon>
        <taxon>Magnoliopsida</taxon>
        <taxon>eudicotyledons</taxon>
        <taxon>Gunneridae</taxon>
        <taxon>Pentapetalae</taxon>
        <taxon>rosids</taxon>
        <taxon>fabids</taxon>
        <taxon>Fagales</taxon>
        <taxon>Myricaceae</taxon>
        <taxon>Morella</taxon>
    </lineage>
</organism>
<dbReference type="AlphaFoldDB" id="A0A6A1WP32"/>
<keyword evidence="1" id="KW-0812">Transmembrane</keyword>
<keyword evidence="1" id="KW-0472">Membrane</keyword>
<sequence>MGPYWVWGVTTPACTILISPVFGLPSAMDKKEKQKKQEAAHVSLQMENTRIN</sequence>
<comment type="caution">
    <text evidence="2">The sequence shown here is derived from an EMBL/GenBank/DDBJ whole genome shotgun (WGS) entry which is preliminary data.</text>
</comment>
<protein>
    <submittedName>
        <fullName evidence="2">Uncharacterized protein</fullName>
    </submittedName>
</protein>
<evidence type="ECO:0000313" key="3">
    <source>
        <dbReference type="Proteomes" id="UP000516437"/>
    </source>
</evidence>
<accession>A0A6A1WP32</accession>
<evidence type="ECO:0000256" key="1">
    <source>
        <dbReference type="SAM" id="Phobius"/>
    </source>
</evidence>
<reference evidence="2 3" key="1">
    <citation type="journal article" date="2019" name="Plant Biotechnol. J.">
        <title>The red bayberry genome and genetic basis of sex determination.</title>
        <authorList>
            <person name="Jia H.M."/>
            <person name="Jia H.J."/>
            <person name="Cai Q.L."/>
            <person name="Wang Y."/>
            <person name="Zhao H.B."/>
            <person name="Yang W.F."/>
            <person name="Wang G.Y."/>
            <person name="Li Y.H."/>
            <person name="Zhan D.L."/>
            <person name="Shen Y.T."/>
            <person name="Niu Q.F."/>
            <person name="Chang L."/>
            <person name="Qiu J."/>
            <person name="Zhao L."/>
            <person name="Xie H.B."/>
            <person name="Fu W.Y."/>
            <person name="Jin J."/>
            <person name="Li X.W."/>
            <person name="Jiao Y."/>
            <person name="Zhou C.C."/>
            <person name="Tu T."/>
            <person name="Chai C.Y."/>
            <person name="Gao J.L."/>
            <person name="Fan L.J."/>
            <person name="van de Weg E."/>
            <person name="Wang J.Y."/>
            <person name="Gao Z.S."/>
        </authorList>
    </citation>
    <scope>NUCLEOTIDE SEQUENCE [LARGE SCALE GENOMIC DNA]</scope>
    <source>
        <tissue evidence="2">Leaves</tissue>
    </source>
</reference>
<gene>
    <name evidence="2" type="ORF">CJ030_MR1G014939</name>
</gene>
<proteinExistence type="predicted"/>
<feature type="transmembrane region" description="Helical" evidence="1">
    <location>
        <begin position="6"/>
        <end position="27"/>
    </location>
</feature>
<keyword evidence="1" id="KW-1133">Transmembrane helix</keyword>